<accession>A0A3A3GKT2</accession>
<keyword evidence="1" id="KW-0547">Nucleotide-binding</keyword>
<dbReference type="Proteomes" id="UP000266177">
    <property type="component" value="Unassembled WGS sequence"/>
</dbReference>
<keyword evidence="2" id="KW-0067">ATP-binding</keyword>
<organism evidence="4 5">
    <name type="scientific">Paenibacillus thiaminolyticus</name>
    <name type="common">Bacillus thiaminolyticus</name>
    <dbReference type="NCBI Taxonomy" id="49283"/>
    <lineage>
        <taxon>Bacteria</taxon>
        <taxon>Bacillati</taxon>
        <taxon>Bacillota</taxon>
        <taxon>Bacilli</taxon>
        <taxon>Bacillales</taxon>
        <taxon>Paenibacillaceae</taxon>
        <taxon>Paenibacillus</taxon>
    </lineage>
</organism>
<feature type="domain" description="AAA+ ATPase" evidence="3">
    <location>
        <begin position="152"/>
        <end position="295"/>
    </location>
</feature>
<evidence type="ECO:0000313" key="4">
    <source>
        <dbReference type="EMBL" id="RJG24041.1"/>
    </source>
</evidence>
<dbReference type="OrthoDB" id="9768243at2"/>
<dbReference type="EMBL" id="QYZD01000008">
    <property type="protein sequence ID" value="RJG24041.1"/>
    <property type="molecule type" value="Genomic_DNA"/>
</dbReference>
<evidence type="ECO:0000259" key="3">
    <source>
        <dbReference type="SMART" id="SM00382"/>
    </source>
</evidence>
<dbReference type="InterPro" id="IPR003593">
    <property type="entry name" value="AAA+_ATPase"/>
</dbReference>
<dbReference type="InterPro" id="IPR014217">
    <property type="entry name" value="Spore_III_AA"/>
</dbReference>
<dbReference type="Pfam" id="PF19568">
    <property type="entry name" value="Spore_III_AA"/>
    <property type="match status" value="1"/>
</dbReference>
<dbReference type="GO" id="GO:0005524">
    <property type="term" value="F:ATP binding"/>
    <property type="evidence" value="ECO:0007669"/>
    <property type="project" value="UniProtKB-KW"/>
</dbReference>
<proteinExistence type="predicted"/>
<dbReference type="Gene3D" id="3.40.50.300">
    <property type="entry name" value="P-loop containing nucleotide triphosphate hydrolases"/>
    <property type="match status" value="1"/>
</dbReference>
<gene>
    <name evidence="4" type="primary">spoIIIAA</name>
    <name evidence="4" type="ORF">DQX05_11435</name>
</gene>
<name>A0A3A3GKT2_PANTH</name>
<dbReference type="NCBIfam" id="TIGR02858">
    <property type="entry name" value="spore_III_AA"/>
    <property type="match status" value="1"/>
</dbReference>
<dbReference type="InterPro" id="IPR045735">
    <property type="entry name" value="Spore_III_AA_AAA+_ATPase"/>
</dbReference>
<dbReference type="AlphaFoldDB" id="A0A3A3GKT2"/>
<dbReference type="SUPFAM" id="SSF52540">
    <property type="entry name" value="P-loop containing nucleoside triphosphate hydrolases"/>
    <property type="match status" value="1"/>
</dbReference>
<reference evidence="4 5" key="1">
    <citation type="submission" date="2018-09" db="EMBL/GenBank/DDBJ databases">
        <title>Paenibacillus SK2017-BO5.</title>
        <authorList>
            <person name="Piskunova J.V."/>
            <person name="Dubiley S.A."/>
            <person name="Severinov K.V."/>
        </authorList>
    </citation>
    <scope>NUCLEOTIDE SEQUENCE [LARGE SCALE GENOMIC DNA]</scope>
    <source>
        <strain evidence="4 5">BO5</strain>
    </source>
</reference>
<protein>
    <submittedName>
        <fullName evidence="4">Stage III sporulation protein AA</fullName>
    </submittedName>
</protein>
<dbReference type="SMART" id="SM00382">
    <property type="entry name" value="AAA"/>
    <property type="match status" value="1"/>
</dbReference>
<dbReference type="PANTHER" id="PTHR20953:SF3">
    <property type="entry name" value="P-LOOP CONTAINING NUCLEOSIDE TRIPHOSPHATE HYDROLASES SUPERFAMILY PROTEIN"/>
    <property type="match status" value="1"/>
</dbReference>
<evidence type="ECO:0000256" key="1">
    <source>
        <dbReference type="ARBA" id="ARBA00022741"/>
    </source>
</evidence>
<dbReference type="InterPro" id="IPR027417">
    <property type="entry name" value="P-loop_NTPase"/>
</dbReference>
<evidence type="ECO:0000256" key="2">
    <source>
        <dbReference type="ARBA" id="ARBA00022840"/>
    </source>
</evidence>
<comment type="caution">
    <text evidence="4">The sequence shown here is derived from an EMBL/GenBank/DDBJ whole genome shotgun (WGS) entry which is preliminary data.</text>
</comment>
<dbReference type="PANTHER" id="PTHR20953">
    <property type="entry name" value="KINASE-RELATED"/>
    <property type="match status" value="1"/>
</dbReference>
<sequence length="341" mass="38465">MEALSWSAVLPPMLKSILMRLPAGTYRELEEIRIRVGRPLEIGVMGDFQLVTERGERTDNPDAAYRPSREDGHQLLDLITNHSLYTMEEELRRGFVTIPGGHRIGLAGRTVLAQGRVSHLREITGFNLRIAREVHGIAASVMPMLLDFKHAHVHHTLIVSPPQQGKTTLLRDLVRAIGSGLWNHPEARWKALKVGVVDERSEIAGCIKGVPSYDLGYRTDVMDGCPKAEGMMMFIRSMSPDVLAVDELGREEDVLAMREAMHAGVRLIATAHAEDMDDLLRRPGLRQLLEEGAFRRIVTLRRAKREWQRRVYDEKGRVLQKPVLPLEGRWPECSSSSDRPS</sequence>
<evidence type="ECO:0000313" key="5">
    <source>
        <dbReference type="Proteomes" id="UP000266177"/>
    </source>
</evidence>
<dbReference type="RefSeq" id="WP_119793633.1">
    <property type="nucleotide sequence ID" value="NZ_QYZD01000008.1"/>
</dbReference>